<keyword evidence="6 8" id="KW-0030">Aminoacyl-tRNA synthetase</keyword>
<dbReference type="SUPFAM" id="SSF52374">
    <property type="entry name" value="Nucleotidylyl transferase"/>
    <property type="match status" value="1"/>
</dbReference>
<dbReference type="InterPro" id="IPR005148">
    <property type="entry name" value="Arg-tRNA-synth_N"/>
</dbReference>
<evidence type="ECO:0000256" key="8">
    <source>
        <dbReference type="HAMAP-Rule" id="MF_00123"/>
    </source>
</evidence>
<dbReference type="Gene3D" id="1.10.730.10">
    <property type="entry name" value="Isoleucyl-tRNA Synthetase, Domain 1"/>
    <property type="match status" value="1"/>
</dbReference>
<evidence type="ECO:0000256" key="1">
    <source>
        <dbReference type="ARBA" id="ARBA00005594"/>
    </source>
</evidence>
<dbReference type="SMART" id="SM01016">
    <property type="entry name" value="Arg_tRNA_synt_N"/>
    <property type="match status" value="1"/>
</dbReference>
<evidence type="ECO:0000256" key="2">
    <source>
        <dbReference type="ARBA" id="ARBA00022598"/>
    </source>
</evidence>
<comment type="caution">
    <text evidence="12">The sequence shown here is derived from an EMBL/GenBank/DDBJ whole genome shotgun (WGS) entry which is preliminary data.</text>
</comment>
<keyword evidence="5 8" id="KW-0648">Protein biosynthesis</keyword>
<dbReference type="AlphaFoldDB" id="A0A0G0V919"/>
<feature type="domain" description="Arginyl tRNA synthetase N-terminal" evidence="11">
    <location>
        <begin position="3"/>
        <end position="77"/>
    </location>
</feature>
<evidence type="ECO:0000256" key="5">
    <source>
        <dbReference type="ARBA" id="ARBA00022917"/>
    </source>
</evidence>
<dbReference type="GO" id="GO:0006420">
    <property type="term" value="P:arginyl-tRNA aminoacylation"/>
    <property type="evidence" value="ECO:0007669"/>
    <property type="project" value="UniProtKB-UniRule"/>
</dbReference>
<feature type="domain" description="DALR anticodon binding" evidence="10">
    <location>
        <begin position="445"/>
        <end position="560"/>
    </location>
</feature>
<keyword evidence="3 8" id="KW-0547">Nucleotide-binding</keyword>
<proteinExistence type="inferred from homology"/>
<dbReference type="GO" id="GO:0005524">
    <property type="term" value="F:ATP binding"/>
    <property type="evidence" value="ECO:0007669"/>
    <property type="project" value="UniProtKB-UniRule"/>
</dbReference>
<dbReference type="Pfam" id="PF05746">
    <property type="entry name" value="DALR_1"/>
    <property type="match status" value="1"/>
</dbReference>
<comment type="catalytic activity">
    <reaction evidence="7 8">
        <text>tRNA(Arg) + L-arginine + ATP = L-arginyl-tRNA(Arg) + AMP + diphosphate</text>
        <dbReference type="Rhea" id="RHEA:20301"/>
        <dbReference type="Rhea" id="RHEA-COMP:9658"/>
        <dbReference type="Rhea" id="RHEA-COMP:9673"/>
        <dbReference type="ChEBI" id="CHEBI:30616"/>
        <dbReference type="ChEBI" id="CHEBI:32682"/>
        <dbReference type="ChEBI" id="CHEBI:33019"/>
        <dbReference type="ChEBI" id="CHEBI:78442"/>
        <dbReference type="ChEBI" id="CHEBI:78513"/>
        <dbReference type="ChEBI" id="CHEBI:456215"/>
        <dbReference type="EC" id="6.1.1.19"/>
    </reaction>
</comment>
<dbReference type="SUPFAM" id="SSF55190">
    <property type="entry name" value="Arginyl-tRNA synthetase (ArgRS), N-terminal 'additional' domain"/>
    <property type="match status" value="1"/>
</dbReference>
<dbReference type="EMBL" id="LCAV01000028">
    <property type="protein sequence ID" value="KKR97538.1"/>
    <property type="molecule type" value="Genomic_DNA"/>
</dbReference>
<name>A0A0G0V919_9BACT</name>
<comment type="similarity">
    <text evidence="1 8 9">Belongs to the class-I aminoacyl-tRNA synthetase family.</text>
</comment>
<reference evidence="12 13" key="1">
    <citation type="journal article" date="2015" name="Nature">
        <title>rRNA introns, odd ribosomes, and small enigmatic genomes across a large radiation of phyla.</title>
        <authorList>
            <person name="Brown C.T."/>
            <person name="Hug L.A."/>
            <person name="Thomas B.C."/>
            <person name="Sharon I."/>
            <person name="Castelle C.J."/>
            <person name="Singh A."/>
            <person name="Wilkins M.J."/>
            <person name="Williams K.H."/>
            <person name="Banfield J.F."/>
        </authorList>
    </citation>
    <scope>NUCLEOTIDE SEQUENCE [LARGE SCALE GENOMIC DNA]</scope>
</reference>
<dbReference type="Proteomes" id="UP000034108">
    <property type="component" value="Unassembled WGS sequence"/>
</dbReference>
<dbReference type="PANTHER" id="PTHR11956">
    <property type="entry name" value="ARGINYL-TRNA SYNTHETASE"/>
    <property type="match status" value="1"/>
</dbReference>
<dbReference type="SUPFAM" id="SSF47323">
    <property type="entry name" value="Anticodon-binding domain of a subclass of class I aminoacyl-tRNA synthetases"/>
    <property type="match status" value="1"/>
</dbReference>
<comment type="caution">
    <text evidence="8">Lacks conserved residue(s) required for the propagation of feature annotation.</text>
</comment>
<dbReference type="GO" id="GO:0004814">
    <property type="term" value="F:arginine-tRNA ligase activity"/>
    <property type="evidence" value="ECO:0007669"/>
    <property type="project" value="UniProtKB-UniRule"/>
</dbReference>
<dbReference type="SMART" id="SM00836">
    <property type="entry name" value="DALR_1"/>
    <property type="match status" value="1"/>
</dbReference>
<comment type="subcellular location">
    <subcellularLocation>
        <location evidence="8">Cytoplasm</location>
    </subcellularLocation>
</comment>
<evidence type="ECO:0000259" key="10">
    <source>
        <dbReference type="SMART" id="SM00836"/>
    </source>
</evidence>
<dbReference type="NCBIfam" id="TIGR00456">
    <property type="entry name" value="argS"/>
    <property type="match status" value="1"/>
</dbReference>
<organism evidence="12 13">
    <name type="scientific">Candidatus Magasanikbacteria bacterium GW2011_GWC2_41_17</name>
    <dbReference type="NCBI Taxonomy" id="1619048"/>
    <lineage>
        <taxon>Bacteria</taxon>
        <taxon>Candidatus Magasanikiibacteriota</taxon>
    </lineage>
</organism>
<evidence type="ECO:0000256" key="6">
    <source>
        <dbReference type="ARBA" id="ARBA00023146"/>
    </source>
</evidence>
<dbReference type="Gene3D" id="3.40.50.620">
    <property type="entry name" value="HUPs"/>
    <property type="match status" value="1"/>
</dbReference>
<dbReference type="InterPro" id="IPR014729">
    <property type="entry name" value="Rossmann-like_a/b/a_fold"/>
</dbReference>
<dbReference type="Pfam" id="PF03485">
    <property type="entry name" value="Arg_tRNA_synt_N"/>
    <property type="match status" value="1"/>
</dbReference>
<dbReference type="InterPro" id="IPR035684">
    <property type="entry name" value="ArgRS_core"/>
</dbReference>
<evidence type="ECO:0000259" key="11">
    <source>
        <dbReference type="SMART" id="SM01016"/>
    </source>
</evidence>
<evidence type="ECO:0000256" key="9">
    <source>
        <dbReference type="RuleBase" id="RU363038"/>
    </source>
</evidence>
<dbReference type="EC" id="6.1.1.19" evidence="8"/>
<dbReference type="PANTHER" id="PTHR11956:SF5">
    <property type="entry name" value="ARGININE--TRNA LIGASE, CYTOPLASMIC"/>
    <property type="match status" value="1"/>
</dbReference>
<dbReference type="Pfam" id="PF00750">
    <property type="entry name" value="tRNA-synt_1d"/>
    <property type="match status" value="1"/>
</dbReference>
<accession>A0A0G0V919</accession>
<dbReference type="FunFam" id="1.10.730.10:FF:000006">
    <property type="entry name" value="Arginyl-tRNA synthetase 2, mitochondrial"/>
    <property type="match status" value="1"/>
</dbReference>
<keyword evidence="2 8" id="KW-0436">Ligase</keyword>
<protein>
    <recommendedName>
        <fullName evidence="8">Arginine--tRNA ligase</fullName>
        <ecNumber evidence="8">6.1.1.19</ecNumber>
    </recommendedName>
    <alternativeName>
        <fullName evidence="8">Arginyl-tRNA synthetase</fullName>
        <shortName evidence="8">ArgRS</shortName>
    </alternativeName>
</protein>
<dbReference type="GO" id="GO:0005737">
    <property type="term" value="C:cytoplasm"/>
    <property type="evidence" value="ECO:0007669"/>
    <property type="project" value="UniProtKB-SubCell"/>
</dbReference>
<keyword evidence="8" id="KW-0963">Cytoplasm</keyword>
<dbReference type="InterPro" id="IPR001278">
    <property type="entry name" value="Arg-tRNA-ligase"/>
</dbReference>
<dbReference type="STRING" id="1619048.UU49_C0028G0002"/>
<evidence type="ECO:0000256" key="3">
    <source>
        <dbReference type="ARBA" id="ARBA00022741"/>
    </source>
</evidence>
<dbReference type="InterPro" id="IPR036695">
    <property type="entry name" value="Arg-tRNA-synth_N_sf"/>
</dbReference>
<dbReference type="PRINTS" id="PR01038">
    <property type="entry name" value="TRNASYNTHARG"/>
</dbReference>
<dbReference type="InterPro" id="IPR009080">
    <property type="entry name" value="tRNAsynth_Ia_anticodon-bd"/>
</dbReference>
<evidence type="ECO:0000256" key="7">
    <source>
        <dbReference type="ARBA" id="ARBA00049339"/>
    </source>
</evidence>
<gene>
    <name evidence="8" type="primary">argS</name>
    <name evidence="12" type="ORF">UU49_C0028G0002</name>
</gene>
<dbReference type="HAMAP" id="MF_00123">
    <property type="entry name" value="Arg_tRNA_synth"/>
    <property type="match status" value="1"/>
</dbReference>
<dbReference type="Gene3D" id="3.30.1360.70">
    <property type="entry name" value="Arginyl tRNA synthetase N-terminal domain"/>
    <property type="match status" value="1"/>
</dbReference>
<evidence type="ECO:0000256" key="4">
    <source>
        <dbReference type="ARBA" id="ARBA00022840"/>
    </source>
</evidence>
<keyword evidence="4 8" id="KW-0067">ATP-binding</keyword>
<comment type="subunit">
    <text evidence="8">Monomer.</text>
</comment>
<evidence type="ECO:0000313" key="13">
    <source>
        <dbReference type="Proteomes" id="UP000034108"/>
    </source>
</evidence>
<evidence type="ECO:0000313" key="12">
    <source>
        <dbReference type="EMBL" id="KKR97538.1"/>
    </source>
</evidence>
<sequence length="560" mass="62537">MKGIIEKILKQAVVAGEIQLTVPPNPKMGDLSFACFGLAKKNGKNPTETAKELVGKIKKSDLLEKVQAVGPYVNFFFNASAVAKLVLAQIKKEKNKFGASQVKKGEKILIEYPSNNTHKEVHVGHLRNICIGNALVNLYEVAGAKVIPINYINDFGVHVAKCLWGLNNLHQGKKIPVNKQKWLGHVYVEASKFLDDHPEKKEEIKEYLRQLESKDKKIWKLFFTTRQWSLGGFIKIFKELGVNHQTTFFEKDVKDIGQKMVNELLKKKIAQVGEGGAIIVDLKKYDLDIGLLRKSDGAGLYLTSDLGLAKVKAKKYPTVTQSVNLTGTEQNFYFKQLFKILELSGFKYKMTHVSYELVSLPEGKMSSRLGNVILYEDLRDEALTLAEEETKKRHADWNVAKTKRTALALALGALKFSMVKVGPKQIITFNLKEALSFDGFTGPYLQYSIARMNSILKKADAKSSGKNLAVLQTGAEKQLVLKLSGFSASASASAMQNDPSQLAKYLYELAKLFSEFYEQCPVLKAENKELRAARLELVKATKLVMENGLQILGVPVIEEM</sequence>
<dbReference type="InterPro" id="IPR008909">
    <property type="entry name" value="DALR_anticod-bd"/>
</dbReference>